<evidence type="ECO:0000256" key="1">
    <source>
        <dbReference type="ARBA" id="ARBA00004651"/>
    </source>
</evidence>
<dbReference type="InterPro" id="IPR003020">
    <property type="entry name" value="HCO3_transpt_euk"/>
</dbReference>
<evidence type="ECO:0000256" key="9">
    <source>
        <dbReference type="SAM" id="Phobius"/>
    </source>
</evidence>
<dbReference type="GO" id="GO:0016323">
    <property type="term" value="C:basolateral plasma membrane"/>
    <property type="evidence" value="ECO:0007669"/>
    <property type="project" value="TreeGrafter"/>
</dbReference>
<dbReference type="Gene3D" id="3.40.930.10">
    <property type="entry name" value="Mannitol-specific EII, Chain A"/>
    <property type="match status" value="1"/>
</dbReference>
<evidence type="ECO:0000313" key="12">
    <source>
        <dbReference type="EMBL" id="RWS30465.1"/>
    </source>
</evidence>
<keyword evidence="4" id="KW-1003">Cell membrane</keyword>
<protein>
    <submittedName>
        <fullName evidence="12">Sodium bicarbonate transporter-like protein 11</fullName>
    </submittedName>
</protein>
<dbReference type="OrthoDB" id="1735926at2759"/>
<dbReference type="Pfam" id="PF07565">
    <property type="entry name" value="Band_3_cyto"/>
    <property type="match status" value="1"/>
</dbReference>
<evidence type="ECO:0000256" key="6">
    <source>
        <dbReference type="ARBA" id="ARBA00022989"/>
    </source>
</evidence>
<dbReference type="PANTHER" id="PTHR11453">
    <property type="entry name" value="ANION EXCHANGE PROTEIN"/>
    <property type="match status" value="1"/>
</dbReference>
<dbReference type="VEuPathDB" id="VectorBase:LDEU001570"/>
<feature type="domain" description="Bicarbonate transporter-like transmembrane" evidence="10">
    <location>
        <begin position="117"/>
        <end position="291"/>
    </location>
</feature>
<dbReference type="EMBL" id="NCKV01000491">
    <property type="protein sequence ID" value="RWS30465.1"/>
    <property type="molecule type" value="Genomic_DNA"/>
</dbReference>
<dbReference type="Pfam" id="PF00955">
    <property type="entry name" value="HCO3_cotransp"/>
    <property type="match status" value="2"/>
</dbReference>
<accession>A0A443SSI6</accession>
<dbReference type="GO" id="GO:0050801">
    <property type="term" value="P:monoatomic ion homeostasis"/>
    <property type="evidence" value="ECO:0007669"/>
    <property type="project" value="TreeGrafter"/>
</dbReference>
<dbReference type="STRING" id="299467.A0A443SSI6"/>
<evidence type="ECO:0000256" key="3">
    <source>
        <dbReference type="ARBA" id="ARBA00022448"/>
    </source>
</evidence>
<comment type="similarity">
    <text evidence="2">Belongs to the anion exchanger (TC 2.A.31) family.</text>
</comment>
<feature type="transmembrane region" description="Helical" evidence="9">
    <location>
        <begin position="519"/>
        <end position="541"/>
    </location>
</feature>
<feature type="transmembrane region" description="Helical" evidence="9">
    <location>
        <begin position="387"/>
        <end position="406"/>
    </location>
</feature>
<evidence type="ECO:0000313" key="13">
    <source>
        <dbReference type="Proteomes" id="UP000288716"/>
    </source>
</evidence>
<evidence type="ECO:0000259" key="10">
    <source>
        <dbReference type="Pfam" id="PF00955"/>
    </source>
</evidence>
<keyword evidence="6 9" id="KW-1133">Transmembrane helix</keyword>
<comment type="subcellular location">
    <subcellularLocation>
        <location evidence="1">Cell membrane</location>
        <topology evidence="1">Multi-pass membrane protein</topology>
    </subcellularLocation>
</comment>
<feature type="transmembrane region" description="Helical" evidence="9">
    <location>
        <begin position="226"/>
        <end position="249"/>
    </location>
</feature>
<dbReference type="SUPFAM" id="SSF55804">
    <property type="entry name" value="Phoshotransferase/anion transport protein"/>
    <property type="match status" value="1"/>
</dbReference>
<keyword evidence="5 9" id="KW-0812">Transmembrane</keyword>
<keyword evidence="8 9" id="KW-0472">Membrane</keyword>
<proteinExistence type="inferred from homology"/>
<evidence type="ECO:0000256" key="2">
    <source>
        <dbReference type="ARBA" id="ARBA00010993"/>
    </source>
</evidence>
<dbReference type="Proteomes" id="UP000288716">
    <property type="component" value="Unassembled WGS sequence"/>
</dbReference>
<reference evidence="12 13" key="1">
    <citation type="journal article" date="2018" name="Gigascience">
        <title>Genomes of trombidid mites reveal novel predicted allergens and laterally-transferred genes associated with secondary metabolism.</title>
        <authorList>
            <person name="Dong X."/>
            <person name="Chaisiri K."/>
            <person name="Xia D."/>
            <person name="Armstrong S.D."/>
            <person name="Fang Y."/>
            <person name="Donnelly M.J."/>
            <person name="Kadowaki T."/>
            <person name="McGarry J.W."/>
            <person name="Darby A.C."/>
            <person name="Makepeace B.L."/>
        </authorList>
    </citation>
    <scope>NUCLEOTIDE SEQUENCE [LARGE SCALE GENOMIC DNA]</scope>
    <source>
        <strain evidence="12">UoL-UT</strain>
    </source>
</reference>
<keyword evidence="3" id="KW-0813">Transport</keyword>
<feature type="transmembrane region" description="Helical" evidence="9">
    <location>
        <begin position="561"/>
        <end position="580"/>
    </location>
</feature>
<keyword evidence="13" id="KW-1185">Reference proteome</keyword>
<evidence type="ECO:0000256" key="7">
    <source>
        <dbReference type="ARBA" id="ARBA00023065"/>
    </source>
</evidence>
<feature type="transmembrane region" description="Helical" evidence="9">
    <location>
        <begin position="148"/>
        <end position="168"/>
    </location>
</feature>
<evidence type="ECO:0000256" key="8">
    <source>
        <dbReference type="ARBA" id="ARBA00023136"/>
    </source>
</evidence>
<dbReference type="AlphaFoldDB" id="A0A443SSI6"/>
<dbReference type="FunFam" id="1.10.287.570:FF:000002">
    <property type="entry name" value="Solute carrier family 4 member 11"/>
    <property type="match status" value="1"/>
</dbReference>
<dbReference type="GO" id="GO:0008509">
    <property type="term" value="F:monoatomic anion transmembrane transporter activity"/>
    <property type="evidence" value="ECO:0007669"/>
    <property type="project" value="InterPro"/>
</dbReference>
<evidence type="ECO:0000259" key="11">
    <source>
        <dbReference type="Pfam" id="PF07565"/>
    </source>
</evidence>
<sequence length="621" mass="69884">MTLINNQIRCKTTTLHKRKVGFVRLKNALNLGSNAERIRFLLLILVPTKEKATKNSYEIGRIFGTLFSDQIFRQKLIEAIDSKDVKDLFAQKVDQLTKLPKGDDTEKQSESICKLGVGLFENFTRRAKLYYSDYVDGVVGNKTIHKTLATVFFLYFACLLPCIAFGVLNAGHTNNKIDAGRALIGQAIGGLAFALFGGQPLVIIATTALVSLYIEVVQKFSDQMQIDFYAMYACVGLWNSFFVLLYSVFGISGLIKWSTRSVEEIFAMFIFVCFVVDAAKDVVNSFLSDYFCIQQIALNGTSDELTTSSCLRESSLLYVILMVGTVWLSVTVYNFNKTPYLSAKVREFLSDYALPIGVIVFSFLGMKGFEFTTNIDFKRAAIESLSLNAILTSCGLGFALSLLFFMDQNISGQIVNSPSNRLKKGSTPHLDLFVIAVINAFLSLYGLPWMHGILPHSPLHVRSLADIKEQLDQGYIREIITKVRETRLTGILCHVLIGLSLFLVPYPLAYIPVPVLDGLFLYCAVASLRGNSLFERFLLLFTEQNSYPPNHYIRRCPQRKIHLFTFLELLQLCILCFVGFSPWTYLQMAFPLVIAMLIPIRHLLIPLMIGKKHLIALDTYH</sequence>
<feature type="domain" description="Bicarbonate transporter-like transmembrane" evidence="10">
    <location>
        <begin position="299"/>
        <end position="619"/>
    </location>
</feature>
<evidence type="ECO:0000256" key="4">
    <source>
        <dbReference type="ARBA" id="ARBA00022475"/>
    </source>
</evidence>
<organism evidence="12 13">
    <name type="scientific">Leptotrombidium deliense</name>
    <dbReference type="NCBI Taxonomy" id="299467"/>
    <lineage>
        <taxon>Eukaryota</taxon>
        <taxon>Metazoa</taxon>
        <taxon>Ecdysozoa</taxon>
        <taxon>Arthropoda</taxon>
        <taxon>Chelicerata</taxon>
        <taxon>Arachnida</taxon>
        <taxon>Acari</taxon>
        <taxon>Acariformes</taxon>
        <taxon>Trombidiformes</taxon>
        <taxon>Prostigmata</taxon>
        <taxon>Anystina</taxon>
        <taxon>Parasitengona</taxon>
        <taxon>Trombiculoidea</taxon>
        <taxon>Trombiculidae</taxon>
        <taxon>Leptotrombidium</taxon>
    </lineage>
</organism>
<dbReference type="Gene3D" id="1.10.287.570">
    <property type="entry name" value="Helical hairpin bin"/>
    <property type="match status" value="1"/>
</dbReference>
<comment type="caution">
    <text evidence="12">The sequence shown here is derived from an EMBL/GenBank/DDBJ whole genome shotgun (WGS) entry which is preliminary data.</text>
</comment>
<feature type="transmembrane region" description="Helical" evidence="9">
    <location>
        <begin position="261"/>
        <end position="279"/>
    </location>
</feature>
<feature type="transmembrane region" description="Helical" evidence="9">
    <location>
        <begin position="586"/>
        <end position="604"/>
    </location>
</feature>
<feature type="transmembrane region" description="Helical" evidence="9">
    <location>
        <begin position="188"/>
        <end position="214"/>
    </location>
</feature>
<feature type="transmembrane region" description="Helical" evidence="9">
    <location>
        <begin position="491"/>
        <end position="513"/>
    </location>
</feature>
<feature type="transmembrane region" description="Helical" evidence="9">
    <location>
        <begin position="316"/>
        <end position="336"/>
    </location>
</feature>
<dbReference type="PANTHER" id="PTHR11453:SF127">
    <property type="entry name" value="SOLUTE CARRIER FAMILY 4 MEMBER 11"/>
    <property type="match status" value="1"/>
</dbReference>
<feature type="transmembrane region" description="Helical" evidence="9">
    <location>
        <begin position="426"/>
        <end position="447"/>
    </location>
</feature>
<dbReference type="InterPro" id="IPR013769">
    <property type="entry name" value="Band3_cytoplasmic_dom"/>
</dbReference>
<evidence type="ECO:0000256" key="5">
    <source>
        <dbReference type="ARBA" id="ARBA00022692"/>
    </source>
</evidence>
<keyword evidence="7" id="KW-0406">Ion transport</keyword>
<feature type="domain" description="Band 3 cytoplasmic" evidence="11">
    <location>
        <begin position="14"/>
        <end position="102"/>
    </location>
</feature>
<gene>
    <name evidence="12" type="ORF">B4U80_08122</name>
</gene>
<feature type="transmembrane region" description="Helical" evidence="9">
    <location>
        <begin position="348"/>
        <end position="366"/>
    </location>
</feature>
<dbReference type="GO" id="GO:0005452">
    <property type="term" value="F:solute:inorganic anion antiporter activity"/>
    <property type="evidence" value="ECO:0007669"/>
    <property type="project" value="InterPro"/>
</dbReference>
<dbReference type="InterPro" id="IPR016152">
    <property type="entry name" value="PTrfase/Anion_transptr"/>
</dbReference>
<name>A0A443SSI6_9ACAR</name>
<dbReference type="InterPro" id="IPR011531">
    <property type="entry name" value="HCO3_transpt-like_TM_dom"/>
</dbReference>